<dbReference type="RefSeq" id="WP_204423034.1">
    <property type="nucleotide sequence ID" value="NZ_CP070228.1"/>
</dbReference>
<keyword evidence="3" id="KW-1185">Reference proteome</keyword>
<evidence type="ECO:0000313" key="2">
    <source>
        <dbReference type="EMBL" id="QRV01413.1"/>
    </source>
</evidence>
<feature type="region of interest" description="Disordered" evidence="1">
    <location>
        <begin position="63"/>
        <end position="115"/>
    </location>
</feature>
<reference evidence="2 3" key="1">
    <citation type="submission" date="2021-02" db="EMBL/GenBank/DDBJ databases">
        <title>Complete Genome Sequence of Arcanobacterium phocisimile strain DSM 26142T from a harbour seal.</title>
        <authorList>
            <person name="Borowiak M."/>
            <person name="Alssahen M."/>
            <person name="Malorny B."/>
            <person name="Laemmler C."/>
            <person name="Siebert U."/>
            <person name="Ploetz M."/>
            <person name="Abdulmawjood A."/>
        </authorList>
    </citation>
    <scope>NUCLEOTIDE SEQUENCE [LARGE SCALE GENOMIC DNA]</scope>
    <source>
        <strain evidence="2 3">DSM 26142</strain>
    </source>
</reference>
<accession>A0ABX7IE45</accession>
<evidence type="ECO:0000256" key="1">
    <source>
        <dbReference type="SAM" id="MobiDB-lite"/>
    </source>
</evidence>
<name>A0ABX7IE45_9ACTO</name>
<feature type="compositionally biased region" description="Acidic residues" evidence="1">
    <location>
        <begin position="64"/>
        <end position="115"/>
    </location>
</feature>
<dbReference type="Proteomes" id="UP000602653">
    <property type="component" value="Chromosome"/>
</dbReference>
<dbReference type="EMBL" id="CP070228">
    <property type="protein sequence ID" value="QRV01413.1"/>
    <property type="molecule type" value="Genomic_DNA"/>
</dbReference>
<organism evidence="2 3">
    <name type="scientific">Arcanobacterium phocisimile</name>
    <dbReference type="NCBI Taxonomy" id="1302235"/>
    <lineage>
        <taxon>Bacteria</taxon>
        <taxon>Bacillati</taxon>
        <taxon>Actinomycetota</taxon>
        <taxon>Actinomycetes</taxon>
        <taxon>Actinomycetales</taxon>
        <taxon>Actinomycetaceae</taxon>
        <taxon>Arcanobacterium</taxon>
    </lineage>
</organism>
<proteinExistence type="predicted"/>
<evidence type="ECO:0000313" key="3">
    <source>
        <dbReference type="Proteomes" id="UP000602653"/>
    </source>
</evidence>
<sequence length="115" mass="13727">MATDPRLAYEKLRYALEEFHSAALTYQDPDAPELLRRSQQLADAYIVYDDSLFTHYGIEAPFDTFEDEEDLEEDLEEEYDDDEFDEDFDDDDFDDDEDDEFLDDDDFDDDDEEEL</sequence>
<protein>
    <submittedName>
        <fullName evidence="2">DNA primase</fullName>
    </submittedName>
</protein>
<gene>
    <name evidence="2" type="ORF">JTE88_04655</name>
</gene>